<dbReference type="RefSeq" id="WP_068440083.1">
    <property type="nucleotide sequence ID" value="NZ_CP013862.1"/>
</dbReference>
<dbReference type="InterPro" id="IPR045324">
    <property type="entry name" value="Small_multidrug_res"/>
</dbReference>
<reference evidence="9 10" key="1">
    <citation type="submission" date="2016-01" db="EMBL/GenBank/DDBJ databases">
        <title>Complete genome sequence of strain Lentibacillus amyloliquefaciens LAM0015T isolated from saline sediment.</title>
        <authorList>
            <person name="Wang J.-L."/>
            <person name="He M.-X."/>
        </authorList>
    </citation>
    <scope>NUCLEOTIDE SEQUENCE [LARGE SCALE GENOMIC DNA]</scope>
    <source>
        <strain evidence="9 10">LAM0015</strain>
    </source>
</reference>
<evidence type="ECO:0000256" key="8">
    <source>
        <dbReference type="SAM" id="Phobius"/>
    </source>
</evidence>
<dbReference type="InterPro" id="IPR000390">
    <property type="entry name" value="Small_drug/metabolite_transptr"/>
</dbReference>
<dbReference type="SUPFAM" id="SSF103481">
    <property type="entry name" value="Multidrug resistance efflux transporter EmrE"/>
    <property type="match status" value="1"/>
</dbReference>
<evidence type="ECO:0000256" key="1">
    <source>
        <dbReference type="ARBA" id="ARBA00004651"/>
    </source>
</evidence>
<keyword evidence="2" id="KW-0813">Transport</keyword>
<keyword evidence="5 8" id="KW-1133">Transmembrane helix</keyword>
<keyword evidence="3" id="KW-1003">Cell membrane</keyword>
<dbReference type="FunFam" id="1.10.3730.20:FF:000001">
    <property type="entry name" value="Quaternary ammonium compound resistance transporter SugE"/>
    <property type="match status" value="1"/>
</dbReference>
<feature type="transmembrane region" description="Helical" evidence="8">
    <location>
        <begin position="84"/>
        <end position="103"/>
    </location>
</feature>
<proteinExistence type="inferred from homology"/>
<gene>
    <name evidence="9" type="ORF">AOX59_00150</name>
</gene>
<organism evidence="9 10">
    <name type="scientific">Lentibacillus amyloliquefaciens</name>
    <dbReference type="NCBI Taxonomy" id="1472767"/>
    <lineage>
        <taxon>Bacteria</taxon>
        <taxon>Bacillati</taxon>
        <taxon>Bacillota</taxon>
        <taxon>Bacilli</taxon>
        <taxon>Bacillales</taxon>
        <taxon>Bacillaceae</taxon>
        <taxon>Lentibacillus</taxon>
    </lineage>
</organism>
<dbReference type="PANTHER" id="PTHR30561">
    <property type="entry name" value="SMR FAMILY PROTON-DEPENDENT DRUG EFFLUX TRANSPORTER SUGE"/>
    <property type="match status" value="1"/>
</dbReference>
<dbReference type="STRING" id="1472767.AOX59_00150"/>
<accession>A0A0U4E1N8</accession>
<keyword evidence="6 8" id="KW-0472">Membrane</keyword>
<keyword evidence="4 7" id="KW-0812">Transmembrane</keyword>
<dbReference type="OrthoDB" id="21828at2"/>
<dbReference type="KEGG" id="lao:AOX59_00150"/>
<comment type="similarity">
    <text evidence="7">Belongs to the drug/metabolite transporter (DMT) superfamily. Small multidrug resistance (SMR) (TC 2.A.7.1) family.</text>
</comment>
<evidence type="ECO:0000256" key="3">
    <source>
        <dbReference type="ARBA" id="ARBA00022475"/>
    </source>
</evidence>
<comment type="subcellular location">
    <subcellularLocation>
        <location evidence="1 7">Cell membrane</location>
        <topology evidence="1 7">Multi-pass membrane protein</topology>
    </subcellularLocation>
</comment>
<dbReference type="EMBL" id="CP013862">
    <property type="protein sequence ID" value="ALX47148.1"/>
    <property type="molecule type" value="Genomic_DNA"/>
</dbReference>
<evidence type="ECO:0000256" key="7">
    <source>
        <dbReference type="RuleBase" id="RU003942"/>
    </source>
</evidence>
<dbReference type="GO" id="GO:0022857">
    <property type="term" value="F:transmembrane transporter activity"/>
    <property type="evidence" value="ECO:0007669"/>
    <property type="project" value="InterPro"/>
</dbReference>
<feature type="transmembrane region" description="Helical" evidence="8">
    <location>
        <begin position="29"/>
        <end position="50"/>
    </location>
</feature>
<dbReference type="PANTHER" id="PTHR30561:SF0">
    <property type="entry name" value="GUANIDINIUM EXPORTER"/>
    <property type="match status" value="1"/>
</dbReference>
<dbReference type="Pfam" id="PF00893">
    <property type="entry name" value="Multi_Drug_Res"/>
    <property type="match status" value="1"/>
</dbReference>
<keyword evidence="10" id="KW-1185">Reference proteome</keyword>
<evidence type="ECO:0000313" key="9">
    <source>
        <dbReference type="EMBL" id="ALX47148.1"/>
    </source>
</evidence>
<dbReference type="AlphaFoldDB" id="A0A0U4E1N8"/>
<protein>
    <submittedName>
        <fullName evidence="9">Transporter</fullName>
    </submittedName>
</protein>
<dbReference type="InterPro" id="IPR037185">
    <property type="entry name" value="EmrE-like"/>
</dbReference>
<evidence type="ECO:0000256" key="6">
    <source>
        <dbReference type="ARBA" id="ARBA00023136"/>
    </source>
</evidence>
<feature type="transmembrane region" description="Helical" evidence="8">
    <location>
        <begin position="57"/>
        <end position="78"/>
    </location>
</feature>
<sequence length="104" mass="11359">MSWIYLIIAGFGEIFGVMGITKVNQKKSVFSFTWLIGGFLFSFLFLTLAMENLPMGTAYAIWTGIGTAGSAIAGMIFYGESTDWRRILFIGMIIAAAVGLKLIT</sequence>
<name>A0A0U4E1N8_9BACI</name>
<evidence type="ECO:0000313" key="10">
    <source>
        <dbReference type="Proteomes" id="UP000050331"/>
    </source>
</evidence>
<evidence type="ECO:0000256" key="4">
    <source>
        <dbReference type="ARBA" id="ARBA00022692"/>
    </source>
</evidence>
<dbReference type="Proteomes" id="UP000050331">
    <property type="component" value="Chromosome"/>
</dbReference>
<dbReference type="GO" id="GO:0005886">
    <property type="term" value="C:plasma membrane"/>
    <property type="evidence" value="ECO:0007669"/>
    <property type="project" value="UniProtKB-SubCell"/>
</dbReference>
<dbReference type="Gene3D" id="1.10.3730.20">
    <property type="match status" value="1"/>
</dbReference>
<evidence type="ECO:0000256" key="2">
    <source>
        <dbReference type="ARBA" id="ARBA00022448"/>
    </source>
</evidence>
<evidence type="ECO:0000256" key="5">
    <source>
        <dbReference type="ARBA" id="ARBA00022989"/>
    </source>
</evidence>